<keyword evidence="1" id="KW-1133">Transmembrane helix</keyword>
<organism evidence="2 3">
    <name type="scientific">Cladorrhinum samala</name>
    <dbReference type="NCBI Taxonomy" id="585594"/>
    <lineage>
        <taxon>Eukaryota</taxon>
        <taxon>Fungi</taxon>
        <taxon>Dikarya</taxon>
        <taxon>Ascomycota</taxon>
        <taxon>Pezizomycotina</taxon>
        <taxon>Sordariomycetes</taxon>
        <taxon>Sordariomycetidae</taxon>
        <taxon>Sordariales</taxon>
        <taxon>Podosporaceae</taxon>
        <taxon>Cladorrhinum</taxon>
    </lineage>
</organism>
<dbReference type="Proteomes" id="UP001321749">
    <property type="component" value="Unassembled WGS sequence"/>
</dbReference>
<gene>
    <name evidence="2" type="ORF">QBC42DRAFT_331475</name>
</gene>
<keyword evidence="3" id="KW-1185">Reference proteome</keyword>
<comment type="caution">
    <text evidence="2">The sequence shown here is derived from an EMBL/GenBank/DDBJ whole genome shotgun (WGS) entry which is preliminary data.</text>
</comment>
<reference evidence="2" key="1">
    <citation type="journal article" date="2023" name="Mol. Phylogenet. Evol.">
        <title>Genome-scale phylogeny and comparative genomics of the fungal order Sordariales.</title>
        <authorList>
            <person name="Hensen N."/>
            <person name="Bonometti L."/>
            <person name="Westerberg I."/>
            <person name="Brannstrom I.O."/>
            <person name="Guillou S."/>
            <person name="Cros-Aarteil S."/>
            <person name="Calhoun S."/>
            <person name="Haridas S."/>
            <person name="Kuo A."/>
            <person name="Mondo S."/>
            <person name="Pangilinan J."/>
            <person name="Riley R."/>
            <person name="LaButti K."/>
            <person name="Andreopoulos B."/>
            <person name="Lipzen A."/>
            <person name="Chen C."/>
            <person name="Yan M."/>
            <person name="Daum C."/>
            <person name="Ng V."/>
            <person name="Clum A."/>
            <person name="Steindorff A."/>
            <person name="Ohm R.A."/>
            <person name="Martin F."/>
            <person name="Silar P."/>
            <person name="Natvig D.O."/>
            <person name="Lalanne C."/>
            <person name="Gautier V."/>
            <person name="Ament-Velasquez S.L."/>
            <person name="Kruys A."/>
            <person name="Hutchinson M.I."/>
            <person name="Powell A.J."/>
            <person name="Barry K."/>
            <person name="Miller A.N."/>
            <person name="Grigoriev I.V."/>
            <person name="Debuchy R."/>
            <person name="Gladieux P."/>
            <person name="Hiltunen Thoren M."/>
            <person name="Johannesson H."/>
        </authorList>
    </citation>
    <scope>NUCLEOTIDE SEQUENCE</scope>
    <source>
        <strain evidence="2">PSN324</strain>
    </source>
</reference>
<sequence length="550" mass="61626">MDMSASSLLSRIKSTLEVTLGDTIFDHDECRNRIQGLLDNGIVSAQSSPLLDFIFVRDKATGKRLMGYNEMTITYPACEALCGKRGWYVDRGPRVMVWVLPILLLLSNVELSPIDKRRFVSIVQSGGDPIDCIWSLLAKLDSRKRMYRMVRGHVINELHRRGDLHGLPWEGIRDKTLIITTVLSGLEDIFSPELAACTNPHDAYYEFMTTFGAFSSDPRIKKRWSQAALELVDSRTDERLRALLALALYILGLCSAFIADIGGTTQTAPGGVIGASLSLSFLIPIVILSNTVGAYTSRRTALGIMTRFVDSVPPGPQQPVQGPLQNEPWSAYFNRLHWSGAVDTFRPWKTRSHHRAQTIILGAISSLPITAGYGGAMGIMFNAAEQGLSCRHMFLTAMYSLWWLSVAVSNTSYNFNIFSSTKTRRAVHWFLCLAKDVCIAIPSLTFIFLSAAGWFNSCNCWSRRPILGEERASVYLPVNDIYKRNNGGAFPGIVGGVVVFHFLFCGAMLWWFREGVSVLRWSEKRKQRVWEEVMGAEGLRRERFLPDLDN</sequence>
<feature type="transmembrane region" description="Helical" evidence="1">
    <location>
        <begin position="393"/>
        <end position="415"/>
    </location>
</feature>
<name>A0AAV9HK77_9PEZI</name>
<dbReference type="AlphaFoldDB" id="A0AAV9HK77"/>
<evidence type="ECO:0000313" key="3">
    <source>
        <dbReference type="Proteomes" id="UP001321749"/>
    </source>
</evidence>
<keyword evidence="1" id="KW-0812">Transmembrane</keyword>
<feature type="transmembrane region" description="Helical" evidence="1">
    <location>
        <begin position="359"/>
        <end position="381"/>
    </location>
</feature>
<feature type="transmembrane region" description="Helical" evidence="1">
    <location>
        <begin position="271"/>
        <end position="295"/>
    </location>
</feature>
<protein>
    <submittedName>
        <fullName evidence="2">Uncharacterized protein</fullName>
    </submittedName>
</protein>
<feature type="transmembrane region" description="Helical" evidence="1">
    <location>
        <begin position="427"/>
        <end position="455"/>
    </location>
</feature>
<reference evidence="2" key="2">
    <citation type="submission" date="2023-06" db="EMBL/GenBank/DDBJ databases">
        <authorList>
            <consortium name="Lawrence Berkeley National Laboratory"/>
            <person name="Mondo S.J."/>
            <person name="Hensen N."/>
            <person name="Bonometti L."/>
            <person name="Westerberg I."/>
            <person name="Brannstrom I.O."/>
            <person name="Guillou S."/>
            <person name="Cros-Aarteil S."/>
            <person name="Calhoun S."/>
            <person name="Haridas S."/>
            <person name="Kuo A."/>
            <person name="Pangilinan J."/>
            <person name="Riley R."/>
            <person name="Labutti K."/>
            <person name="Andreopoulos B."/>
            <person name="Lipzen A."/>
            <person name="Chen C."/>
            <person name="Yanf M."/>
            <person name="Daum C."/>
            <person name="Ng V."/>
            <person name="Clum A."/>
            <person name="Steindorff A."/>
            <person name="Ohm R."/>
            <person name="Martin F."/>
            <person name="Silar P."/>
            <person name="Natvig D."/>
            <person name="Lalanne C."/>
            <person name="Gautier V."/>
            <person name="Ament-Velasquez S.L."/>
            <person name="Kruys A."/>
            <person name="Hutchinson M.I."/>
            <person name="Powell A.J."/>
            <person name="Barry K."/>
            <person name="Miller A.N."/>
            <person name="Grigoriev I.V."/>
            <person name="Debuchy R."/>
            <person name="Gladieux P."/>
            <person name="Thoren M.H."/>
            <person name="Johannesson H."/>
        </authorList>
    </citation>
    <scope>NUCLEOTIDE SEQUENCE</scope>
    <source>
        <strain evidence="2">PSN324</strain>
    </source>
</reference>
<feature type="transmembrane region" description="Helical" evidence="1">
    <location>
        <begin position="240"/>
        <end position="259"/>
    </location>
</feature>
<evidence type="ECO:0000313" key="2">
    <source>
        <dbReference type="EMBL" id="KAK4460778.1"/>
    </source>
</evidence>
<accession>A0AAV9HK77</accession>
<dbReference type="EMBL" id="MU865004">
    <property type="protein sequence ID" value="KAK4460778.1"/>
    <property type="molecule type" value="Genomic_DNA"/>
</dbReference>
<proteinExistence type="predicted"/>
<feature type="transmembrane region" description="Helical" evidence="1">
    <location>
        <begin position="489"/>
        <end position="512"/>
    </location>
</feature>
<keyword evidence="1" id="KW-0472">Membrane</keyword>
<evidence type="ECO:0000256" key="1">
    <source>
        <dbReference type="SAM" id="Phobius"/>
    </source>
</evidence>